<evidence type="ECO:0000256" key="1">
    <source>
        <dbReference type="ARBA" id="ARBA00007447"/>
    </source>
</evidence>
<accession>A0A6A4L6Q8</accession>
<feature type="compositionally biased region" description="Polar residues" evidence="2">
    <location>
        <begin position="271"/>
        <end position="281"/>
    </location>
</feature>
<evidence type="ECO:0000313" key="4">
    <source>
        <dbReference type="EMBL" id="KAE9450288.1"/>
    </source>
</evidence>
<dbReference type="PANTHER" id="PTHR13683">
    <property type="entry name" value="ASPARTYL PROTEASES"/>
    <property type="match status" value="1"/>
</dbReference>
<comment type="caution">
    <text evidence="4">The sequence shown here is derived from an EMBL/GenBank/DDBJ whole genome shotgun (WGS) entry which is preliminary data.</text>
</comment>
<sequence>MDPTPSDLLHQLGSLVFISAGDFCSPNDELLRGFGTFGFDVHHRYSDTVKGILDVDGWPEKGSVDYYAAMAHHDHLLRGRHLAGGGGSTPLTFSGSNETFRISAFGFLYYANVTVGSPGLWFLVALDTGSDQFWLPCDCGKNCIHDLDFTTGQIPFEYCYDLSENHISSISSEIPKVNLTMKGGDKFYVTHPIVIVSFQVRFAKWRLCILLGPCQKEDINIIGQNFMTGYSMVFDRENMVLGWEESNCYGAETGTFYPPESSAVPPASLNPEATSKGSPNTSPSPPNIQPA</sequence>
<dbReference type="InterPro" id="IPR021109">
    <property type="entry name" value="Peptidase_aspartic_dom_sf"/>
</dbReference>
<dbReference type="PANTHER" id="PTHR13683:SF232">
    <property type="entry name" value="OS09G0542100 PROTEIN"/>
    <property type="match status" value="1"/>
</dbReference>
<dbReference type="Pfam" id="PF00026">
    <property type="entry name" value="Asp"/>
    <property type="match status" value="1"/>
</dbReference>
<dbReference type="AlphaFoldDB" id="A0A6A4L6Q8"/>
<protein>
    <recommendedName>
        <fullName evidence="3">Peptidase A1 domain-containing protein</fullName>
    </recommendedName>
</protein>
<dbReference type="InterPro" id="IPR001461">
    <property type="entry name" value="Aspartic_peptidase_A1"/>
</dbReference>
<comment type="similarity">
    <text evidence="1">Belongs to the peptidase A1 family.</text>
</comment>
<feature type="domain" description="Peptidase A1" evidence="3">
    <location>
        <begin position="109"/>
        <end position="291"/>
    </location>
</feature>
<evidence type="ECO:0000313" key="5">
    <source>
        <dbReference type="Proteomes" id="UP000428333"/>
    </source>
</evidence>
<dbReference type="Pfam" id="PF14541">
    <property type="entry name" value="TAXi_C"/>
    <property type="match status" value="1"/>
</dbReference>
<dbReference type="EMBL" id="QEFC01003072">
    <property type="protein sequence ID" value="KAE9450288.1"/>
    <property type="molecule type" value="Genomic_DNA"/>
</dbReference>
<feature type="compositionally biased region" description="Pro residues" evidence="2">
    <location>
        <begin position="282"/>
        <end position="291"/>
    </location>
</feature>
<reference evidence="4 5" key="1">
    <citation type="journal article" date="2019" name="Genome Biol. Evol.">
        <title>The Rhododendron genome and chromosomal organization provide insight into shared whole-genome duplications across the heath family (Ericaceae).</title>
        <authorList>
            <person name="Soza V.L."/>
            <person name="Lindsley D."/>
            <person name="Waalkes A."/>
            <person name="Ramage E."/>
            <person name="Patwardhan R.P."/>
            <person name="Burton J.N."/>
            <person name="Adey A."/>
            <person name="Kumar A."/>
            <person name="Qiu R."/>
            <person name="Shendure J."/>
            <person name="Hall B."/>
        </authorList>
    </citation>
    <scope>NUCLEOTIDE SEQUENCE [LARGE SCALE GENOMIC DNA]</scope>
    <source>
        <strain evidence="4">RSF 1966-606</strain>
    </source>
</reference>
<evidence type="ECO:0000256" key="2">
    <source>
        <dbReference type="SAM" id="MobiDB-lite"/>
    </source>
</evidence>
<dbReference type="OrthoDB" id="2747330at2759"/>
<gene>
    <name evidence="4" type="ORF">C3L33_17816</name>
</gene>
<organism evidence="4 5">
    <name type="scientific">Rhododendron williamsianum</name>
    <dbReference type="NCBI Taxonomy" id="262921"/>
    <lineage>
        <taxon>Eukaryota</taxon>
        <taxon>Viridiplantae</taxon>
        <taxon>Streptophyta</taxon>
        <taxon>Embryophyta</taxon>
        <taxon>Tracheophyta</taxon>
        <taxon>Spermatophyta</taxon>
        <taxon>Magnoliopsida</taxon>
        <taxon>eudicotyledons</taxon>
        <taxon>Gunneridae</taxon>
        <taxon>Pentapetalae</taxon>
        <taxon>asterids</taxon>
        <taxon>Ericales</taxon>
        <taxon>Ericaceae</taxon>
        <taxon>Ericoideae</taxon>
        <taxon>Rhodoreae</taxon>
        <taxon>Rhododendron</taxon>
    </lineage>
</organism>
<dbReference type="SUPFAM" id="SSF50630">
    <property type="entry name" value="Acid proteases"/>
    <property type="match status" value="2"/>
</dbReference>
<dbReference type="Proteomes" id="UP000428333">
    <property type="component" value="Linkage Group LG11"/>
</dbReference>
<name>A0A6A4L6Q8_9ERIC</name>
<evidence type="ECO:0000259" key="3">
    <source>
        <dbReference type="PROSITE" id="PS51767"/>
    </source>
</evidence>
<dbReference type="Gene3D" id="2.40.70.10">
    <property type="entry name" value="Acid Proteases"/>
    <property type="match status" value="1"/>
</dbReference>
<dbReference type="GO" id="GO:0004190">
    <property type="term" value="F:aspartic-type endopeptidase activity"/>
    <property type="evidence" value="ECO:0007669"/>
    <property type="project" value="InterPro"/>
</dbReference>
<dbReference type="InterPro" id="IPR033121">
    <property type="entry name" value="PEPTIDASE_A1"/>
</dbReference>
<dbReference type="PROSITE" id="PS51767">
    <property type="entry name" value="PEPTIDASE_A1"/>
    <property type="match status" value="1"/>
</dbReference>
<feature type="region of interest" description="Disordered" evidence="2">
    <location>
        <begin position="260"/>
        <end position="291"/>
    </location>
</feature>
<dbReference type="InterPro" id="IPR032799">
    <property type="entry name" value="TAXi_C"/>
</dbReference>
<feature type="non-terminal residue" evidence="4">
    <location>
        <position position="1"/>
    </location>
</feature>
<proteinExistence type="inferred from homology"/>
<keyword evidence="5" id="KW-1185">Reference proteome</keyword>
<dbReference type="GO" id="GO:0006508">
    <property type="term" value="P:proteolysis"/>
    <property type="evidence" value="ECO:0007669"/>
    <property type="project" value="InterPro"/>
</dbReference>